<accession>B6G7X0</accession>
<gene>
    <name evidence="10" type="primary">engB</name>
    <name evidence="12" type="synonym">ysxC</name>
    <name evidence="12" type="ORF">COLSTE_00151</name>
</gene>
<dbReference type="OrthoDB" id="9804921at2"/>
<dbReference type="Proteomes" id="UP000003560">
    <property type="component" value="Unassembled WGS sequence"/>
</dbReference>
<dbReference type="GO" id="GO:0000917">
    <property type="term" value="P:division septum assembly"/>
    <property type="evidence" value="ECO:0007669"/>
    <property type="project" value="UniProtKB-KW"/>
</dbReference>
<evidence type="ECO:0000256" key="6">
    <source>
        <dbReference type="ARBA" id="ARBA00022842"/>
    </source>
</evidence>
<dbReference type="InterPro" id="IPR006073">
    <property type="entry name" value="GTP-bd"/>
</dbReference>
<dbReference type="Pfam" id="PF01926">
    <property type="entry name" value="MMR_HSR1"/>
    <property type="match status" value="1"/>
</dbReference>
<evidence type="ECO:0000256" key="4">
    <source>
        <dbReference type="ARBA" id="ARBA00022723"/>
    </source>
</evidence>
<dbReference type="STRING" id="445975.COLSTE_00151"/>
<organism evidence="12 13">
    <name type="scientific">Collinsella stercoris DSM 13279</name>
    <dbReference type="NCBI Taxonomy" id="445975"/>
    <lineage>
        <taxon>Bacteria</taxon>
        <taxon>Bacillati</taxon>
        <taxon>Actinomycetota</taxon>
        <taxon>Coriobacteriia</taxon>
        <taxon>Coriobacteriales</taxon>
        <taxon>Coriobacteriaceae</taxon>
        <taxon>Collinsella</taxon>
    </lineage>
</organism>
<dbReference type="NCBIfam" id="TIGR03598">
    <property type="entry name" value="GTPase_YsxC"/>
    <property type="match status" value="1"/>
</dbReference>
<dbReference type="InterPro" id="IPR027417">
    <property type="entry name" value="P-loop_NTPase"/>
</dbReference>
<keyword evidence="7 10" id="KW-0342">GTP-binding</keyword>
<evidence type="ECO:0000256" key="9">
    <source>
        <dbReference type="ARBA" id="ARBA00023306"/>
    </source>
</evidence>
<feature type="domain" description="EngB-type G" evidence="11">
    <location>
        <begin position="26"/>
        <end position="197"/>
    </location>
</feature>
<dbReference type="InterPro" id="IPR030393">
    <property type="entry name" value="G_ENGB_dom"/>
</dbReference>
<protein>
    <recommendedName>
        <fullName evidence="10">Probable GTP-binding protein EngB</fullName>
    </recommendedName>
</protein>
<dbReference type="GO" id="GO:0046872">
    <property type="term" value="F:metal ion binding"/>
    <property type="evidence" value="ECO:0007669"/>
    <property type="project" value="UniProtKB-KW"/>
</dbReference>
<evidence type="ECO:0000259" key="11">
    <source>
        <dbReference type="PROSITE" id="PS51706"/>
    </source>
</evidence>
<keyword evidence="9 10" id="KW-0131">Cell cycle</keyword>
<comment type="caution">
    <text evidence="12">The sequence shown here is derived from an EMBL/GenBank/DDBJ whole genome shotgun (WGS) entry which is preliminary data.</text>
</comment>
<dbReference type="NCBIfam" id="TIGR00231">
    <property type="entry name" value="small_GTP"/>
    <property type="match status" value="1"/>
</dbReference>
<dbReference type="EMBL" id="ABXJ01000012">
    <property type="protein sequence ID" value="EEA91596.1"/>
    <property type="molecule type" value="Genomic_DNA"/>
</dbReference>
<evidence type="ECO:0000256" key="2">
    <source>
        <dbReference type="ARBA" id="ARBA00009638"/>
    </source>
</evidence>
<evidence type="ECO:0000256" key="5">
    <source>
        <dbReference type="ARBA" id="ARBA00022741"/>
    </source>
</evidence>
<dbReference type="GeneID" id="98002541"/>
<keyword evidence="3 10" id="KW-0132">Cell division</keyword>
<evidence type="ECO:0000256" key="3">
    <source>
        <dbReference type="ARBA" id="ARBA00022618"/>
    </source>
</evidence>
<keyword evidence="5 10" id="KW-0547">Nucleotide-binding</keyword>
<comment type="cofactor">
    <cofactor evidence="1">
        <name>Mg(2+)</name>
        <dbReference type="ChEBI" id="CHEBI:18420"/>
    </cofactor>
</comment>
<evidence type="ECO:0000313" key="12">
    <source>
        <dbReference type="EMBL" id="EEA91596.1"/>
    </source>
</evidence>
<name>B6G7X0_9ACTN</name>
<dbReference type="InterPro" id="IPR019987">
    <property type="entry name" value="GTP-bd_ribosome_bio_YsxC"/>
</dbReference>
<dbReference type="HOGENOM" id="CLU_033732_3_2_11"/>
<keyword evidence="6" id="KW-0460">Magnesium</keyword>
<comment type="similarity">
    <text evidence="2 10">Belongs to the TRAFAC class TrmE-Era-EngA-EngB-Septin-like GTPase superfamily. EngB GTPase family.</text>
</comment>
<reference evidence="12 13" key="2">
    <citation type="submission" date="2008-10" db="EMBL/GenBank/DDBJ databases">
        <authorList>
            <person name="Fulton L."/>
            <person name="Clifton S."/>
            <person name="Fulton B."/>
            <person name="Xu J."/>
            <person name="Minx P."/>
            <person name="Pepin K.H."/>
            <person name="Johnson M."/>
            <person name="Thiruvilangam P."/>
            <person name="Bhonagiri V."/>
            <person name="Nash W.E."/>
            <person name="Mardis E.R."/>
            <person name="Wilson R.K."/>
        </authorList>
    </citation>
    <scope>NUCLEOTIDE SEQUENCE [LARGE SCALE GENOMIC DNA]</scope>
    <source>
        <strain evidence="12 13">DSM 13279</strain>
    </source>
</reference>
<dbReference type="CDD" id="cd01876">
    <property type="entry name" value="YihA_EngB"/>
    <property type="match status" value="1"/>
</dbReference>
<dbReference type="SUPFAM" id="SSF52540">
    <property type="entry name" value="P-loop containing nucleoside triphosphate hydrolases"/>
    <property type="match status" value="1"/>
</dbReference>
<evidence type="ECO:0000256" key="1">
    <source>
        <dbReference type="ARBA" id="ARBA00001946"/>
    </source>
</evidence>
<evidence type="ECO:0000256" key="7">
    <source>
        <dbReference type="ARBA" id="ARBA00023134"/>
    </source>
</evidence>
<dbReference type="HAMAP" id="MF_00321">
    <property type="entry name" value="GTPase_EngB"/>
    <property type="match status" value="1"/>
</dbReference>
<dbReference type="PANTHER" id="PTHR11649">
    <property type="entry name" value="MSS1/TRME-RELATED GTP-BINDING PROTEIN"/>
    <property type="match status" value="1"/>
</dbReference>
<sequence>MAEAINYNKVHFVASYGKASQIPPSTCPEVSFVGRSNVGKSSIMNKLFNRRSLVKVSSTPGKTANVNFFEADGVHFVDLPGYGFAQRSKAERDRWARLIGDFFDSERSFNLVVSLVDIRHDPSKLDLQMIDFLRENGFNFIVCLTKADKLSKSQQAKQAASIRKQIGVPADRLIVTSSESGLGIDKLKQAIVDFCLDVDDDIEEETPSC</sequence>
<reference evidence="12 13" key="1">
    <citation type="submission" date="2008-10" db="EMBL/GenBank/DDBJ databases">
        <title>Draft genome sequence of Collinsella stercoris (DSM 13279).</title>
        <authorList>
            <person name="Sudarsanam P."/>
            <person name="Ley R."/>
            <person name="Guruge J."/>
            <person name="Turnbaugh P.J."/>
            <person name="Mahowald M."/>
            <person name="Liep D."/>
            <person name="Gordon J."/>
        </authorList>
    </citation>
    <scope>NUCLEOTIDE SEQUENCE [LARGE SCALE GENOMIC DNA]</scope>
    <source>
        <strain evidence="12 13">DSM 13279</strain>
    </source>
</reference>
<dbReference type="Gene3D" id="3.40.50.300">
    <property type="entry name" value="P-loop containing nucleotide triphosphate hydrolases"/>
    <property type="match status" value="1"/>
</dbReference>
<evidence type="ECO:0000256" key="8">
    <source>
        <dbReference type="ARBA" id="ARBA00023210"/>
    </source>
</evidence>
<dbReference type="GO" id="GO:0005525">
    <property type="term" value="F:GTP binding"/>
    <property type="evidence" value="ECO:0007669"/>
    <property type="project" value="UniProtKB-UniRule"/>
</dbReference>
<evidence type="ECO:0000313" key="13">
    <source>
        <dbReference type="Proteomes" id="UP000003560"/>
    </source>
</evidence>
<keyword evidence="8 10" id="KW-0717">Septation</keyword>
<dbReference type="PROSITE" id="PS51706">
    <property type="entry name" value="G_ENGB"/>
    <property type="match status" value="1"/>
</dbReference>
<dbReference type="AlphaFoldDB" id="B6G7X0"/>
<keyword evidence="4" id="KW-0479">Metal-binding</keyword>
<dbReference type="eggNOG" id="COG0218">
    <property type="taxonomic scope" value="Bacteria"/>
</dbReference>
<dbReference type="GO" id="GO:0005829">
    <property type="term" value="C:cytosol"/>
    <property type="evidence" value="ECO:0007669"/>
    <property type="project" value="TreeGrafter"/>
</dbReference>
<keyword evidence="13" id="KW-1185">Reference proteome</keyword>
<comment type="function">
    <text evidence="10">Necessary for normal cell division and for the maintenance of normal septation.</text>
</comment>
<dbReference type="RefSeq" id="WP_006719643.1">
    <property type="nucleotide sequence ID" value="NZ_CP085935.1"/>
</dbReference>
<evidence type="ECO:0000256" key="10">
    <source>
        <dbReference type="HAMAP-Rule" id="MF_00321"/>
    </source>
</evidence>
<dbReference type="PANTHER" id="PTHR11649:SF13">
    <property type="entry name" value="ENGB-TYPE G DOMAIN-CONTAINING PROTEIN"/>
    <property type="match status" value="1"/>
</dbReference>
<dbReference type="InterPro" id="IPR005225">
    <property type="entry name" value="Small_GTP-bd"/>
</dbReference>
<proteinExistence type="inferred from homology"/>